<keyword evidence="13" id="KW-1185">Reference proteome</keyword>
<keyword evidence="5" id="KW-0963">Cytoplasm</keyword>
<dbReference type="GO" id="GO:0046872">
    <property type="term" value="F:metal ion binding"/>
    <property type="evidence" value="ECO:0007669"/>
    <property type="project" value="UniProtKB-KW"/>
</dbReference>
<evidence type="ECO:0000256" key="11">
    <source>
        <dbReference type="ARBA" id="ARBA00047820"/>
    </source>
</evidence>
<evidence type="ECO:0000256" key="1">
    <source>
        <dbReference type="ARBA" id="ARBA00001946"/>
    </source>
</evidence>
<dbReference type="PANTHER" id="PTHR19288:SF44">
    <property type="entry name" value="PHOSPHOLYSINE PHOSPHOHISTIDINE INORGANIC PYROPHOSPHATE PHOSPHATASE"/>
    <property type="match status" value="1"/>
</dbReference>
<keyword evidence="7 12" id="KW-0378">Hydrolase</keyword>
<dbReference type="InterPro" id="IPR023214">
    <property type="entry name" value="HAD_sf"/>
</dbReference>
<protein>
    <recommendedName>
        <fullName evidence="10">Phospholysine phosphohistidine inorganic pyrophosphate phosphatase</fullName>
        <ecNumber evidence="4">3.6.1.1</ecNumber>
    </recommendedName>
</protein>
<dbReference type="KEGG" id="mets:DK389_23730"/>
<evidence type="ECO:0000313" key="13">
    <source>
        <dbReference type="Proteomes" id="UP000245926"/>
    </source>
</evidence>
<dbReference type="EC" id="3.6.1.1" evidence="4"/>
<evidence type="ECO:0000256" key="2">
    <source>
        <dbReference type="ARBA" id="ARBA00004496"/>
    </source>
</evidence>
<name>A0A2U8WCB6_9HYPH</name>
<evidence type="ECO:0000256" key="7">
    <source>
        <dbReference type="ARBA" id="ARBA00022801"/>
    </source>
</evidence>
<comment type="catalytic activity">
    <reaction evidence="11">
        <text>diphosphate + H2O = 2 phosphate + H(+)</text>
        <dbReference type="Rhea" id="RHEA:24576"/>
        <dbReference type="ChEBI" id="CHEBI:15377"/>
        <dbReference type="ChEBI" id="CHEBI:15378"/>
        <dbReference type="ChEBI" id="CHEBI:33019"/>
        <dbReference type="ChEBI" id="CHEBI:43474"/>
        <dbReference type="EC" id="3.6.1.1"/>
    </reaction>
</comment>
<dbReference type="OrthoDB" id="148966at2"/>
<keyword evidence="8" id="KW-0460">Magnesium</keyword>
<proteinExistence type="inferred from homology"/>
<dbReference type="EMBL" id="CP029550">
    <property type="protein sequence ID" value="AWN42956.1"/>
    <property type="molecule type" value="Genomic_DNA"/>
</dbReference>
<evidence type="ECO:0000256" key="5">
    <source>
        <dbReference type="ARBA" id="ARBA00022490"/>
    </source>
</evidence>
<dbReference type="Pfam" id="PF13242">
    <property type="entry name" value="Hydrolase_like"/>
    <property type="match status" value="1"/>
</dbReference>
<dbReference type="Proteomes" id="UP000245926">
    <property type="component" value="Chromosome"/>
</dbReference>
<dbReference type="NCBIfam" id="TIGR01460">
    <property type="entry name" value="HAD-SF-IIA"/>
    <property type="match status" value="1"/>
</dbReference>
<dbReference type="GO" id="GO:0005829">
    <property type="term" value="C:cytosol"/>
    <property type="evidence" value="ECO:0007669"/>
    <property type="project" value="TreeGrafter"/>
</dbReference>
<dbReference type="NCBIfam" id="TIGR01458">
    <property type="entry name" value="HAD-SF-IIA-hyp3"/>
    <property type="match status" value="1"/>
</dbReference>
<keyword evidence="6" id="KW-0479">Metal-binding</keyword>
<evidence type="ECO:0000256" key="8">
    <source>
        <dbReference type="ARBA" id="ARBA00022842"/>
    </source>
</evidence>
<organism evidence="12 13">
    <name type="scientific">Methylobacterium durans</name>
    <dbReference type="NCBI Taxonomy" id="2202825"/>
    <lineage>
        <taxon>Bacteria</taxon>
        <taxon>Pseudomonadati</taxon>
        <taxon>Pseudomonadota</taxon>
        <taxon>Alphaproteobacteria</taxon>
        <taxon>Hyphomicrobiales</taxon>
        <taxon>Methylobacteriaceae</taxon>
        <taxon>Methylobacterium</taxon>
    </lineage>
</organism>
<reference evidence="13" key="1">
    <citation type="submission" date="2018-05" db="EMBL/GenBank/DDBJ databases">
        <title>Complete Genome Sequence of Methylobacterium sp. 17SD2-17.</title>
        <authorList>
            <person name="Srinivasan S."/>
        </authorList>
    </citation>
    <scope>NUCLEOTIDE SEQUENCE [LARGE SCALE GENOMIC DNA]</scope>
    <source>
        <strain evidence="13">17SD2-17</strain>
    </source>
</reference>
<evidence type="ECO:0000256" key="10">
    <source>
        <dbReference type="ARBA" id="ARBA00039357"/>
    </source>
</evidence>
<accession>A0A2U8WCB6</accession>
<dbReference type="RefSeq" id="WP_109893291.1">
    <property type="nucleotide sequence ID" value="NZ_CP029550.1"/>
</dbReference>
<gene>
    <name evidence="12" type="ORF">DK389_23730</name>
</gene>
<dbReference type="SUPFAM" id="SSF56784">
    <property type="entry name" value="HAD-like"/>
    <property type="match status" value="1"/>
</dbReference>
<evidence type="ECO:0000256" key="3">
    <source>
        <dbReference type="ARBA" id="ARBA00007958"/>
    </source>
</evidence>
<dbReference type="PANTHER" id="PTHR19288">
    <property type="entry name" value="4-NITROPHENYLPHOSPHATASE-RELATED"/>
    <property type="match status" value="1"/>
</dbReference>
<comment type="similarity">
    <text evidence="3">Belongs to the HAD-like hydrolase superfamily.</text>
</comment>
<dbReference type="GO" id="GO:0016791">
    <property type="term" value="F:phosphatase activity"/>
    <property type="evidence" value="ECO:0007669"/>
    <property type="project" value="InterPro"/>
</dbReference>
<dbReference type="InterPro" id="IPR036412">
    <property type="entry name" value="HAD-like_sf"/>
</dbReference>
<comment type="function">
    <text evidence="9">Phosphatase that hydrolyzes imidodiphosphate, 3-phosphohistidine and 6-phospholysine. Has broad substrate specificity and can also hydrolyze inorganic diphosphate, but with lower efficiency.</text>
</comment>
<evidence type="ECO:0000256" key="6">
    <source>
        <dbReference type="ARBA" id="ARBA00022723"/>
    </source>
</evidence>
<comment type="cofactor">
    <cofactor evidence="1">
        <name>Mg(2+)</name>
        <dbReference type="ChEBI" id="CHEBI:18420"/>
    </cofactor>
</comment>
<dbReference type="AlphaFoldDB" id="A0A2U8WCB6"/>
<dbReference type="Gene3D" id="3.40.50.1000">
    <property type="entry name" value="HAD superfamily/HAD-like"/>
    <property type="match status" value="2"/>
</dbReference>
<comment type="subcellular location">
    <subcellularLocation>
        <location evidence="2">Cytoplasm</location>
    </subcellularLocation>
</comment>
<dbReference type="InterPro" id="IPR006355">
    <property type="entry name" value="LHPP/HDHD2"/>
</dbReference>
<dbReference type="GO" id="GO:0004427">
    <property type="term" value="F:inorganic diphosphate phosphatase activity"/>
    <property type="evidence" value="ECO:0007669"/>
    <property type="project" value="UniProtKB-EC"/>
</dbReference>
<sequence>MPETAPRDPPRITGILLDLSGVVFLGDAAIGDAVASLADLRAKGLPLRFVTNTTSKPRRVLLDRLHRLGIPAEGGDVFTPALAARALVAERGLSPYFLVHPDLAEDLDMRPTGPVDAVIVGDAARGFSYDALNAAFRLIDGGAAFIALARNRTFEDGDGRLSLDAGPFVAALECAARREAELVGKPAEAFYAAAVADLGTAPAETVMVGDDVESDVAGALAAGIAGILVRTGKYRVGDETRIDPGPTATVADLRRAVDWILERA</sequence>
<dbReference type="InterPro" id="IPR006357">
    <property type="entry name" value="HAD-SF_hydro_IIA"/>
</dbReference>
<dbReference type="Pfam" id="PF13344">
    <property type="entry name" value="Hydrolase_6"/>
    <property type="match status" value="1"/>
</dbReference>
<evidence type="ECO:0000313" key="12">
    <source>
        <dbReference type="EMBL" id="AWN42956.1"/>
    </source>
</evidence>
<evidence type="ECO:0000256" key="4">
    <source>
        <dbReference type="ARBA" id="ARBA00012146"/>
    </source>
</evidence>
<evidence type="ECO:0000256" key="9">
    <source>
        <dbReference type="ARBA" id="ARBA00037258"/>
    </source>
</evidence>